<dbReference type="PANTHER" id="PTHR31964">
    <property type="entry name" value="ADENINE NUCLEOTIDE ALPHA HYDROLASES-LIKE SUPERFAMILY PROTEIN"/>
    <property type="match status" value="1"/>
</dbReference>
<feature type="domain" description="UspA" evidence="2">
    <location>
        <begin position="15"/>
        <end position="153"/>
    </location>
</feature>
<reference evidence="3 4" key="1">
    <citation type="submission" date="2023-12" db="EMBL/GenBank/DDBJ databases">
        <title>novel species in genus Nocarida.</title>
        <authorList>
            <person name="Li Z."/>
        </authorList>
    </citation>
    <scope>NUCLEOTIDE SEQUENCE [LARGE SCALE GENOMIC DNA]</scope>
    <source>
        <strain evidence="3 4">CDC186</strain>
    </source>
</reference>
<organism evidence="3 4">
    <name type="scientific">Nocardia implantans</name>
    <dbReference type="NCBI Taxonomy" id="3108168"/>
    <lineage>
        <taxon>Bacteria</taxon>
        <taxon>Bacillati</taxon>
        <taxon>Actinomycetota</taxon>
        <taxon>Actinomycetes</taxon>
        <taxon>Mycobacteriales</taxon>
        <taxon>Nocardiaceae</taxon>
        <taxon>Nocardia</taxon>
    </lineage>
</organism>
<evidence type="ECO:0000313" key="3">
    <source>
        <dbReference type="EMBL" id="MEB3511934.1"/>
    </source>
</evidence>
<dbReference type="PANTHER" id="PTHR31964:SF113">
    <property type="entry name" value="USPA DOMAIN-CONTAINING PROTEIN"/>
    <property type="match status" value="1"/>
</dbReference>
<comment type="similarity">
    <text evidence="1">Belongs to the universal stress protein A family.</text>
</comment>
<dbReference type="Proteomes" id="UP001348098">
    <property type="component" value="Unassembled WGS sequence"/>
</dbReference>
<comment type="caution">
    <text evidence="3">The sequence shown here is derived from an EMBL/GenBank/DDBJ whole genome shotgun (WGS) entry which is preliminary data.</text>
</comment>
<dbReference type="SUPFAM" id="SSF52402">
    <property type="entry name" value="Adenine nucleotide alpha hydrolases-like"/>
    <property type="match status" value="2"/>
</dbReference>
<sequence length="300" mass="31521">MSTEESSRLAPPNSSILAAVDGSASSYQAVAWAAAEAALHRCPLRIITSMAIPTGFGPGISLGEADLEWMRRDGERILAEAARVARTAAPGDEPAITTEVSFELVIPLLIERSAQARMLVVGSRGLGAFQRGLLGSVSTATTHHALCPVAVIHGMSAIDPVSARQPVLVGVDGTDNSVPAVELAFEEASRRKVELVALHAWSDTSGPDVPIRAWDEARESAEAVLAESLAGWSERYPDVPVRRIVTADRPARSLLDTSATAQLVVVGTHGRGGFASTVLGSTSNALLHSIDVPMIVVRSR</sequence>
<dbReference type="InterPro" id="IPR006016">
    <property type="entry name" value="UspA"/>
</dbReference>
<evidence type="ECO:0000259" key="2">
    <source>
        <dbReference type="Pfam" id="PF00582"/>
    </source>
</evidence>
<feature type="domain" description="UspA" evidence="2">
    <location>
        <begin position="165"/>
        <end position="298"/>
    </location>
</feature>
<dbReference type="Pfam" id="PF00582">
    <property type="entry name" value="Usp"/>
    <property type="match status" value="2"/>
</dbReference>
<keyword evidence="4" id="KW-1185">Reference proteome</keyword>
<protein>
    <submittedName>
        <fullName evidence="3">Universal stress protein</fullName>
    </submittedName>
</protein>
<dbReference type="PRINTS" id="PR01438">
    <property type="entry name" value="UNVRSLSTRESS"/>
</dbReference>
<dbReference type="InterPro" id="IPR006015">
    <property type="entry name" value="Universal_stress_UspA"/>
</dbReference>
<gene>
    <name evidence="3" type="ORF">U3653_18040</name>
</gene>
<accession>A0ABU6AWR5</accession>
<proteinExistence type="inferred from homology"/>
<dbReference type="Gene3D" id="3.40.50.620">
    <property type="entry name" value="HUPs"/>
    <property type="match status" value="2"/>
</dbReference>
<evidence type="ECO:0000256" key="1">
    <source>
        <dbReference type="ARBA" id="ARBA00008791"/>
    </source>
</evidence>
<dbReference type="InterPro" id="IPR014729">
    <property type="entry name" value="Rossmann-like_a/b/a_fold"/>
</dbReference>
<name>A0ABU6AWR5_9NOCA</name>
<dbReference type="EMBL" id="JAYKYQ010000007">
    <property type="protein sequence ID" value="MEB3511934.1"/>
    <property type="molecule type" value="Genomic_DNA"/>
</dbReference>
<evidence type="ECO:0000313" key="4">
    <source>
        <dbReference type="Proteomes" id="UP001348098"/>
    </source>
</evidence>
<dbReference type="RefSeq" id="WP_195081304.1">
    <property type="nucleotide sequence ID" value="NZ_JAYESH010000006.1"/>
</dbReference>